<accession>A0A0Q9YTP6</accession>
<organism evidence="2">
    <name type="scientific">Candidatus Berkiella aquae</name>
    <dbReference type="NCBI Taxonomy" id="295108"/>
    <lineage>
        <taxon>Bacteria</taxon>
        <taxon>Pseudomonadati</taxon>
        <taxon>Pseudomonadota</taxon>
        <taxon>Gammaproteobacteria</taxon>
        <taxon>Candidatus Berkiellales</taxon>
        <taxon>Candidatus Berkiellaceae</taxon>
        <taxon>Candidatus Berkiella</taxon>
    </lineage>
</organism>
<reference evidence="3" key="2">
    <citation type="journal article" date="2016" name="Genome Announc.">
        <title>Draft Genome Sequences of Two Novel Amoeba-Resistant Intranuclear Bacteria, 'Candidatus Berkiella cookevillensis' and 'Candidatus Berkiella aquae'.</title>
        <authorList>
            <person name="Mehari Y.T."/>
            <person name="Arivett B.A."/>
            <person name="Farone A.L."/>
            <person name="Gunderson J.H."/>
            <person name="Farone M.B."/>
        </authorList>
    </citation>
    <scope>NUCLEOTIDE SEQUENCE</scope>
    <source>
        <strain evidence="3">HT99</strain>
    </source>
</reference>
<evidence type="ECO:0000256" key="1">
    <source>
        <dbReference type="SAM" id="MobiDB-lite"/>
    </source>
</evidence>
<proteinExistence type="predicted"/>
<reference evidence="3" key="3">
    <citation type="submission" date="2021-06" db="EMBL/GenBank/DDBJ databases">
        <title>Genomic Description and Analysis of Intracellular Bacteria, Candidatus Berkiella cookevillensis and Candidatus Berkiella aquae.</title>
        <authorList>
            <person name="Kidane D.T."/>
            <person name="Mehari Y.T."/>
            <person name="Rice F.C."/>
            <person name="Arivett B.A."/>
            <person name="Farone A.L."/>
            <person name="Berk S.G."/>
            <person name="Farone M.B."/>
        </authorList>
    </citation>
    <scope>NUCLEOTIDE SEQUENCE</scope>
    <source>
        <strain evidence="3">HT99</strain>
    </source>
</reference>
<dbReference type="EMBL" id="LKAJ02000001">
    <property type="protein sequence ID" value="MCS5711242.1"/>
    <property type="molecule type" value="Genomic_DNA"/>
</dbReference>
<gene>
    <name evidence="3" type="ORF">HT99x_007335</name>
    <name evidence="2" type="ORF">HT99x_01646</name>
</gene>
<evidence type="ECO:0000313" key="3">
    <source>
        <dbReference type="EMBL" id="MCS5711242.1"/>
    </source>
</evidence>
<dbReference type="Proteomes" id="UP000051497">
    <property type="component" value="Unassembled WGS sequence"/>
</dbReference>
<comment type="caution">
    <text evidence="2">The sequence shown here is derived from an EMBL/GenBank/DDBJ whole genome shotgun (WGS) entry which is preliminary data.</text>
</comment>
<dbReference type="AlphaFoldDB" id="A0A0Q9YTP6"/>
<protein>
    <submittedName>
        <fullName evidence="2">Uncharacterized protein</fullName>
    </submittedName>
</protein>
<dbReference type="EMBL" id="LKAJ01000006">
    <property type="protein sequence ID" value="KRG21090.1"/>
    <property type="molecule type" value="Genomic_DNA"/>
</dbReference>
<name>A0A0Q9YTP6_9GAMM</name>
<dbReference type="RefSeq" id="WP_075066275.1">
    <property type="nucleotide sequence ID" value="NZ_LKAJ02000001.1"/>
</dbReference>
<feature type="compositionally biased region" description="Basic and acidic residues" evidence="1">
    <location>
        <begin position="119"/>
        <end position="140"/>
    </location>
</feature>
<evidence type="ECO:0000313" key="4">
    <source>
        <dbReference type="Proteomes" id="UP000051497"/>
    </source>
</evidence>
<evidence type="ECO:0000313" key="2">
    <source>
        <dbReference type="EMBL" id="KRG21090.1"/>
    </source>
</evidence>
<feature type="region of interest" description="Disordered" evidence="1">
    <location>
        <begin position="115"/>
        <end position="142"/>
    </location>
</feature>
<sequence length="310" mass="33464">MTEYFLVNKDIKMKGKEGWLEVTSKQLESAARTKKKHISVVKNIDDAKVIALDNDHETRFFPIYRVEIDESITGGEAVITLSTDEEIEALEFATDDLKVTDAYLDHIDESYKNVSLAPRSEKANDDNKKEQESKAEEKATPVKSRFSQYIPSAKNAVKNGLPLASTGAALYVGAPAIASTLLTAGITVPAALMASPFILPVAIGVAARLAVEVPELALKLGQAIVNGGSKVIDAAKSRWAKKPEVKADQKDKESIKALTSHLSSTAKESIEVATGKTLLSAFNLHSTPAATALVKPELTHNHKARNTPCF</sequence>
<reference evidence="2" key="1">
    <citation type="submission" date="2015-09" db="EMBL/GenBank/DDBJ databases">
        <title>Draft Genome Sequences of Two Novel Amoeba-resistant Intranuclear Bacteria, Candidatus Berkiella cookevillensis and Candidatus Berkiella aquae.</title>
        <authorList>
            <person name="Mehari Y.T."/>
            <person name="Arivett B.A."/>
            <person name="Farone A.L."/>
            <person name="Gunderson J.H."/>
            <person name="Farone M.B."/>
        </authorList>
    </citation>
    <scope>NUCLEOTIDE SEQUENCE [LARGE SCALE GENOMIC DNA]</scope>
    <source>
        <strain evidence="2">HT99</strain>
    </source>
</reference>
<keyword evidence="4" id="KW-1185">Reference proteome</keyword>